<evidence type="ECO:0000313" key="11">
    <source>
        <dbReference type="Proteomes" id="UP000614601"/>
    </source>
</evidence>
<keyword evidence="8" id="KW-0175">Coiled coil</keyword>
<evidence type="ECO:0000256" key="2">
    <source>
        <dbReference type="ARBA" id="ARBA00010430"/>
    </source>
</evidence>
<organism evidence="10 11">
    <name type="scientific">Bursaphelenchus okinawaensis</name>
    <dbReference type="NCBI Taxonomy" id="465554"/>
    <lineage>
        <taxon>Eukaryota</taxon>
        <taxon>Metazoa</taxon>
        <taxon>Ecdysozoa</taxon>
        <taxon>Nematoda</taxon>
        <taxon>Chromadorea</taxon>
        <taxon>Rhabditida</taxon>
        <taxon>Tylenchina</taxon>
        <taxon>Tylenchomorpha</taxon>
        <taxon>Aphelenchoidea</taxon>
        <taxon>Aphelenchoididae</taxon>
        <taxon>Bursaphelenchus</taxon>
    </lineage>
</organism>
<proteinExistence type="inferred from homology"/>
<comment type="function">
    <text evidence="7">Stabilizer subunit of the dolichol-phosphate mannose (DPM) synthase complex; tethers catalytic subunit to the ER.</text>
</comment>
<accession>A0A811KR90</accession>
<dbReference type="EMBL" id="CAJFDH010000004">
    <property type="protein sequence ID" value="CAD5218285.1"/>
    <property type="molecule type" value="Genomic_DNA"/>
</dbReference>
<evidence type="ECO:0000256" key="9">
    <source>
        <dbReference type="SAM" id="SignalP"/>
    </source>
</evidence>
<name>A0A811KR90_9BILA</name>
<evidence type="ECO:0000256" key="6">
    <source>
        <dbReference type="ARBA" id="ARBA00023136"/>
    </source>
</evidence>
<comment type="caution">
    <text evidence="7">Lacks conserved residue(s) required for the propagation of feature annotation.</text>
</comment>
<evidence type="ECO:0000256" key="8">
    <source>
        <dbReference type="SAM" id="Coils"/>
    </source>
</evidence>
<comment type="caution">
    <text evidence="10">The sequence shown here is derived from an EMBL/GenBank/DDBJ whole genome shotgun (WGS) entry which is preliminary data.</text>
</comment>
<evidence type="ECO:0000256" key="4">
    <source>
        <dbReference type="ARBA" id="ARBA00022824"/>
    </source>
</evidence>
<comment type="subcellular location">
    <subcellularLocation>
        <location evidence="1 7">Endoplasmic reticulum membrane</location>
        <topology evidence="1 7">Multi-pass membrane protein</topology>
    </subcellularLocation>
</comment>
<sequence>MTTALHRFLTVATLVLAVWAYGILGNGPLANFAFYGVIVGVISFGVHCVYQVVSRGLGINDVPEAYVELQKEIAEAQKELRGKKIID</sequence>
<feature type="transmembrane region" description="Helical" evidence="7">
    <location>
        <begin position="32"/>
        <end position="50"/>
    </location>
</feature>
<keyword evidence="5 7" id="KW-1133">Transmembrane helix</keyword>
<protein>
    <recommendedName>
        <fullName evidence="7">Dolichol-phosphate mannosyltransferase subunit 3</fullName>
    </recommendedName>
</protein>
<dbReference type="OrthoDB" id="2014333at2759"/>
<evidence type="ECO:0000256" key="3">
    <source>
        <dbReference type="ARBA" id="ARBA00022692"/>
    </source>
</evidence>
<dbReference type="AlphaFoldDB" id="A0A811KR90"/>
<comment type="subunit">
    <text evidence="7">Component of the dolichol-phosphate mannose (DPM) synthase complex.</text>
</comment>
<gene>
    <name evidence="10" type="ORF">BOKJ2_LOCUS7495</name>
</gene>
<dbReference type="GO" id="GO:0005789">
    <property type="term" value="C:endoplasmic reticulum membrane"/>
    <property type="evidence" value="ECO:0007669"/>
    <property type="project" value="UniProtKB-SubCell"/>
</dbReference>
<feature type="signal peptide" evidence="9">
    <location>
        <begin position="1"/>
        <end position="20"/>
    </location>
</feature>
<evidence type="ECO:0000313" key="10">
    <source>
        <dbReference type="EMBL" id="CAD5218285.1"/>
    </source>
</evidence>
<keyword evidence="4 7" id="KW-0256">Endoplasmic reticulum</keyword>
<keyword evidence="3 7" id="KW-0812">Transmembrane</keyword>
<feature type="chain" id="PRO_5035595050" description="Dolichol-phosphate mannosyltransferase subunit 3" evidence="9">
    <location>
        <begin position="21"/>
        <end position="87"/>
    </location>
</feature>
<dbReference type="InterPro" id="IPR013174">
    <property type="entry name" value="DPM3"/>
</dbReference>
<keyword evidence="6 7" id="KW-0472">Membrane</keyword>
<evidence type="ECO:0000256" key="7">
    <source>
        <dbReference type="RuleBase" id="RU365085"/>
    </source>
</evidence>
<dbReference type="Proteomes" id="UP000783686">
    <property type="component" value="Unassembled WGS sequence"/>
</dbReference>
<evidence type="ECO:0000256" key="5">
    <source>
        <dbReference type="ARBA" id="ARBA00022989"/>
    </source>
</evidence>
<dbReference type="EMBL" id="CAJFCW020000004">
    <property type="protein sequence ID" value="CAG9109869.1"/>
    <property type="molecule type" value="Genomic_DNA"/>
</dbReference>
<dbReference type="Proteomes" id="UP000614601">
    <property type="component" value="Unassembled WGS sequence"/>
</dbReference>
<dbReference type="UniPathway" id="UPA00378"/>
<feature type="coiled-coil region" evidence="8">
    <location>
        <begin position="59"/>
        <end position="86"/>
    </location>
</feature>
<keyword evidence="9" id="KW-0732">Signal</keyword>
<comment type="pathway">
    <text evidence="7">Protein modification; protein glycosylation.</text>
</comment>
<evidence type="ECO:0000256" key="1">
    <source>
        <dbReference type="ARBA" id="ARBA00004477"/>
    </source>
</evidence>
<dbReference type="Pfam" id="PF08285">
    <property type="entry name" value="DPM3"/>
    <property type="match status" value="1"/>
</dbReference>
<comment type="similarity">
    <text evidence="2 7">Belongs to the DPM3 family.</text>
</comment>
<reference evidence="10" key="1">
    <citation type="submission" date="2020-09" db="EMBL/GenBank/DDBJ databases">
        <authorList>
            <person name="Kikuchi T."/>
        </authorList>
    </citation>
    <scope>NUCLEOTIDE SEQUENCE</scope>
    <source>
        <strain evidence="10">SH1</strain>
    </source>
</reference>
<keyword evidence="11" id="KW-1185">Reference proteome</keyword>